<keyword evidence="2" id="KW-1133">Transmembrane helix</keyword>
<dbReference type="Proteomes" id="UP000054363">
    <property type="component" value="Unassembled WGS sequence"/>
</dbReference>
<sequence length="239" mass="27012">MAFGYERRARGNNDRNVTSPKIAENTSTNISFWVAEIAASAAISGAIVSGLLQFFNELKRSKRAFRLEEKKLRANIIASESLGWLQDIREWLSSVCTHLDMQYSFLKRPGTPPQLQQTLDDYSFSVMQEVHHITLLLKPDKPDHRELKRSLAFKQKIMLKYFIRKSGTLPQIYGRRYTLIENIADNALTSSAAPLGPDQGARLMANKSFKSSPKFCVSAGRATSPRLNKRYTSIVQGIQ</sequence>
<dbReference type="OrthoDB" id="6636376at2"/>
<reference evidence="3 4" key="1">
    <citation type="submission" date="2014-06" db="EMBL/GenBank/DDBJ databases">
        <title>The draft genome sequence of Idiomarina salinarum ISL-52.</title>
        <authorList>
            <person name="Du J."/>
            <person name="Shao Z."/>
        </authorList>
    </citation>
    <scope>NUCLEOTIDE SEQUENCE [LARGE SCALE GENOMIC DNA]</scope>
    <source>
        <strain evidence="3 4">ISL-52</strain>
    </source>
</reference>
<gene>
    <name evidence="3" type="ORF">IDSA_05555</name>
</gene>
<feature type="region of interest" description="Disordered" evidence="1">
    <location>
        <begin position="1"/>
        <end position="21"/>
    </location>
</feature>
<accession>A0A094IWR9</accession>
<evidence type="ECO:0000256" key="1">
    <source>
        <dbReference type="SAM" id="MobiDB-lite"/>
    </source>
</evidence>
<dbReference type="EMBL" id="JPER01000001">
    <property type="protein sequence ID" value="KFZ32130.1"/>
    <property type="molecule type" value="Genomic_DNA"/>
</dbReference>
<evidence type="ECO:0000256" key="2">
    <source>
        <dbReference type="SAM" id="Phobius"/>
    </source>
</evidence>
<organism evidence="3 4">
    <name type="scientific">Pseudidiomarina salinarum</name>
    <dbReference type="NCBI Taxonomy" id="435908"/>
    <lineage>
        <taxon>Bacteria</taxon>
        <taxon>Pseudomonadati</taxon>
        <taxon>Pseudomonadota</taxon>
        <taxon>Gammaproteobacteria</taxon>
        <taxon>Alteromonadales</taxon>
        <taxon>Idiomarinaceae</taxon>
        <taxon>Pseudidiomarina</taxon>
    </lineage>
</organism>
<protein>
    <submittedName>
        <fullName evidence="3">Uncharacterized protein</fullName>
    </submittedName>
</protein>
<keyword evidence="4" id="KW-1185">Reference proteome</keyword>
<dbReference type="AlphaFoldDB" id="A0A094IWR9"/>
<feature type="transmembrane region" description="Helical" evidence="2">
    <location>
        <begin position="30"/>
        <end position="55"/>
    </location>
</feature>
<feature type="compositionally biased region" description="Basic and acidic residues" evidence="1">
    <location>
        <begin position="1"/>
        <end position="13"/>
    </location>
</feature>
<keyword evidence="2" id="KW-0472">Membrane</keyword>
<evidence type="ECO:0000313" key="3">
    <source>
        <dbReference type="EMBL" id="KFZ32130.1"/>
    </source>
</evidence>
<comment type="caution">
    <text evidence="3">The sequence shown here is derived from an EMBL/GenBank/DDBJ whole genome shotgun (WGS) entry which is preliminary data.</text>
</comment>
<dbReference type="eggNOG" id="ENOG5032ZZ9">
    <property type="taxonomic scope" value="Bacteria"/>
</dbReference>
<proteinExistence type="predicted"/>
<name>A0A094IWR9_9GAMM</name>
<dbReference type="RefSeq" id="WP_034774853.1">
    <property type="nucleotide sequence ID" value="NZ_JPER01000001.1"/>
</dbReference>
<keyword evidence="2" id="KW-0812">Transmembrane</keyword>
<evidence type="ECO:0000313" key="4">
    <source>
        <dbReference type="Proteomes" id="UP000054363"/>
    </source>
</evidence>